<evidence type="ECO:0000313" key="4">
    <source>
        <dbReference type="Proteomes" id="UP000095751"/>
    </source>
</evidence>
<dbReference type="Pfam" id="PF10604">
    <property type="entry name" value="Polyketide_cyc2"/>
    <property type="match status" value="1"/>
</dbReference>
<gene>
    <name evidence="3" type="ORF">FRACYDRAFT_234325</name>
</gene>
<evidence type="ECO:0000256" key="2">
    <source>
        <dbReference type="SAM" id="Phobius"/>
    </source>
</evidence>
<feature type="compositionally biased region" description="Polar residues" evidence="1">
    <location>
        <begin position="43"/>
        <end position="54"/>
    </location>
</feature>
<keyword evidence="4" id="KW-1185">Reference proteome</keyword>
<dbReference type="SUPFAM" id="SSF55961">
    <property type="entry name" value="Bet v1-like"/>
    <property type="match status" value="1"/>
</dbReference>
<accession>A0A1E7FRE9</accession>
<dbReference type="AlphaFoldDB" id="A0A1E7FRE9"/>
<dbReference type="Gene3D" id="3.30.530.20">
    <property type="match status" value="1"/>
</dbReference>
<protein>
    <recommendedName>
        <fullName evidence="5">Bet v1-like protein</fullName>
    </recommendedName>
</protein>
<keyword evidence="2" id="KW-0812">Transmembrane</keyword>
<evidence type="ECO:0008006" key="5">
    <source>
        <dbReference type="Google" id="ProtNLM"/>
    </source>
</evidence>
<keyword evidence="2" id="KW-1133">Transmembrane helix</keyword>
<organism evidence="3 4">
    <name type="scientific">Fragilariopsis cylindrus CCMP1102</name>
    <dbReference type="NCBI Taxonomy" id="635003"/>
    <lineage>
        <taxon>Eukaryota</taxon>
        <taxon>Sar</taxon>
        <taxon>Stramenopiles</taxon>
        <taxon>Ochrophyta</taxon>
        <taxon>Bacillariophyta</taxon>
        <taxon>Bacillariophyceae</taxon>
        <taxon>Bacillariophycidae</taxon>
        <taxon>Bacillariales</taxon>
        <taxon>Bacillariaceae</taxon>
        <taxon>Fragilariopsis</taxon>
    </lineage>
</organism>
<sequence>MNMIGSKNDSCSFGAIAIFSYVIAMGAVATAFSSAHLPTTTANRFRSTEGSSTGLRALPESKPLDKCGTPTKELPFFNYGLVNTKSKFKQVKVTRYIEGAPIDELFELASDFTENSAFWGNLFSEFTQPSYNPGAPNGVGVVREFVWATSEGSPGTQYIEQLSQCDPEAHTFVYTLHAFKGTARIFFNGILTYCSFVDEPDKNRVKVTWHTFIDLTSAGKLAYPIVKKGQEKAYTTVIESIQSFFPIKK</sequence>
<feature type="transmembrane region" description="Helical" evidence="2">
    <location>
        <begin position="12"/>
        <end position="32"/>
    </location>
</feature>
<feature type="region of interest" description="Disordered" evidence="1">
    <location>
        <begin position="43"/>
        <end position="64"/>
    </location>
</feature>
<dbReference type="Proteomes" id="UP000095751">
    <property type="component" value="Unassembled WGS sequence"/>
</dbReference>
<evidence type="ECO:0000256" key="1">
    <source>
        <dbReference type="SAM" id="MobiDB-lite"/>
    </source>
</evidence>
<dbReference type="KEGG" id="fcy:FRACYDRAFT_234325"/>
<name>A0A1E7FRE9_9STRA</name>
<evidence type="ECO:0000313" key="3">
    <source>
        <dbReference type="EMBL" id="OEU20694.1"/>
    </source>
</evidence>
<dbReference type="InParanoid" id="A0A1E7FRE9"/>
<dbReference type="EMBL" id="KV784354">
    <property type="protein sequence ID" value="OEU20694.1"/>
    <property type="molecule type" value="Genomic_DNA"/>
</dbReference>
<dbReference type="InterPro" id="IPR023393">
    <property type="entry name" value="START-like_dom_sf"/>
</dbReference>
<dbReference type="InterPro" id="IPR019587">
    <property type="entry name" value="Polyketide_cyclase/dehydratase"/>
</dbReference>
<reference evidence="3 4" key="1">
    <citation type="submission" date="2016-09" db="EMBL/GenBank/DDBJ databases">
        <title>Extensive genetic diversity and differential bi-allelic expression allows diatom success in the polar Southern Ocean.</title>
        <authorList>
            <consortium name="DOE Joint Genome Institute"/>
            <person name="Mock T."/>
            <person name="Otillar R.P."/>
            <person name="Strauss J."/>
            <person name="Dupont C."/>
            <person name="Frickenhaus S."/>
            <person name="Maumus F."/>
            <person name="Mcmullan M."/>
            <person name="Sanges R."/>
            <person name="Schmutz J."/>
            <person name="Toseland A."/>
            <person name="Valas R."/>
            <person name="Veluchamy A."/>
            <person name="Ward B.J."/>
            <person name="Allen A."/>
            <person name="Barry K."/>
            <person name="Falciatore A."/>
            <person name="Ferrante M."/>
            <person name="Fortunato A.E."/>
            <person name="Gloeckner G."/>
            <person name="Gruber A."/>
            <person name="Hipkin R."/>
            <person name="Janech M."/>
            <person name="Kroth P."/>
            <person name="Leese F."/>
            <person name="Lindquist E."/>
            <person name="Lyon B.R."/>
            <person name="Martin J."/>
            <person name="Mayer C."/>
            <person name="Parker M."/>
            <person name="Quesneville H."/>
            <person name="Raymond J."/>
            <person name="Uhlig C."/>
            <person name="Valentin K.U."/>
            <person name="Worden A.Z."/>
            <person name="Armbrust E.V."/>
            <person name="Bowler C."/>
            <person name="Green B."/>
            <person name="Moulton V."/>
            <person name="Van Oosterhout C."/>
            <person name="Grigoriev I."/>
        </authorList>
    </citation>
    <scope>NUCLEOTIDE SEQUENCE [LARGE SCALE GENOMIC DNA]</scope>
    <source>
        <strain evidence="3 4">CCMP1102</strain>
    </source>
</reference>
<keyword evidence="2" id="KW-0472">Membrane</keyword>
<proteinExistence type="predicted"/>